<gene>
    <name evidence="2" type="ORF">ACFSBX_14060</name>
</gene>
<keyword evidence="1" id="KW-1133">Transmembrane helix</keyword>
<keyword evidence="1" id="KW-0472">Membrane</keyword>
<dbReference type="EMBL" id="JBHUDK010000012">
    <property type="protein sequence ID" value="MFD1600084.1"/>
    <property type="molecule type" value="Genomic_DNA"/>
</dbReference>
<dbReference type="AlphaFoldDB" id="A0ABD6CQB9"/>
<reference evidence="2 3" key="1">
    <citation type="journal article" date="2019" name="Int. J. Syst. Evol. Microbiol.">
        <title>The Global Catalogue of Microorganisms (GCM) 10K type strain sequencing project: providing services to taxonomists for standard genome sequencing and annotation.</title>
        <authorList>
            <consortium name="The Broad Institute Genomics Platform"/>
            <consortium name="The Broad Institute Genome Sequencing Center for Infectious Disease"/>
            <person name="Wu L."/>
            <person name="Ma J."/>
        </authorList>
    </citation>
    <scope>NUCLEOTIDE SEQUENCE [LARGE SCALE GENOMIC DNA]</scope>
    <source>
        <strain evidence="2 3">CGMCC 1.12121</strain>
    </source>
</reference>
<evidence type="ECO:0000313" key="2">
    <source>
        <dbReference type="EMBL" id="MFD1600084.1"/>
    </source>
</evidence>
<evidence type="ECO:0000256" key="1">
    <source>
        <dbReference type="SAM" id="Phobius"/>
    </source>
</evidence>
<accession>A0ABD6CQB9</accession>
<dbReference type="RefSeq" id="WP_256421136.1">
    <property type="nucleotide sequence ID" value="NZ_JANHDI010000006.1"/>
</dbReference>
<dbReference type="GO" id="GO:0016787">
    <property type="term" value="F:hydrolase activity"/>
    <property type="evidence" value="ECO:0007669"/>
    <property type="project" value="UniProtKB-KW"/>
</dbReference>
<dbReference type="InterPro" id="IPR007404">
    <property type="entry name" value="YdjM-like"/>
</dbReference>
<keyword evidence="3" id="KW-1185">Reference proteome</keyword>
<keyword evidence="2" id="KW-0378">Hydrolase</keyword>
<organism evidence="2 3">
    <name type="scientific">Halobellus rarus</name>
    <dbReference type="NCBI Taxonomy" id="1126237"/>
    <lineage>
        <taxon>Archaea</taxon>
        <taxon>Methanobacteriati</taxon>
        <taxon>Methanobacteriota</taxon>
        <taxon>Stenosarchaea group</taxon>
        <taxon>Halobacteria</taxon>
        <taxon>Halobacteriales</taxon>
        <taxon>Haloferacaceae</taxon>
        <taxon>Halobellus</taxon>
    </lineage>
</organism>
<dbReference type="Proteomes" id="UP001597085">
    <property type="component" value="Unassembled WGS sequence"/>
</dbReference>
<protein>
    <submittedName>
        <fullName evidence="2">Metal-dependent hydrolase</fullName>
    </submittedName>
</protein>
<sequence length="193" mass="21070">MWPWEHVFFAYVLFSLYVHGRHRRRPTDPAVVALAVGAVLPDLIDKPLAWQFGLFETGYAVAHSVFVVVPVLFGVALLARRRGSETLTVAFTVGYLLHLVGDVLPASLSGRTLDLSPVLWPISNRLPIDAGGTFAESTGTLLVRYLTQLLTLDLTLVVGLQLGSILFGTALWLLDGLPGLAVFTAPIQRLRKV</sequence>
<evidence type="ECO:0000313" key="3">
    <source>
        <dbReference type="Proteomes" id="UP001597085"/>
    </source>
</evidence>
<keyword evidence="1" id="KW-0812">Transmembrane</keyword>
<name>A0ABD6CQB9_9EURY</name>
<comment type="caution">
    <text evidence="2">The sequence shown here is derived from an EMBL/GenBank/DDBJ whole genome shotgun (WGS) entry which is preliminary data.</text>
</comment>
<feature type="transmembrane region" description="Helical" evidence="1">
    <location>
        <begin position="86"/>
        <end position="108"/>
    </location>
</feature>
<feature type="transmembrane region" description="Helical" evidence="1">
    <location>
        <begin position="60"/>
        <end position="79"/>
    </location>
</feature>
<proteinExistence type="predicted"/>
<dbReference type="Pfam" id="PF04307">
    <property type="entry name" value="YdjM"/>
    <property type="match status" value="1"/>
</dbReference>